<feature type="binding site" evidence="9">
    <location>
        <begin position="247"/>
        <end position="250"/>
    </location>
    <ligand>
        <name>GTP</name>
        <dbReference type="ChEBI" id="CHEBI:37565"/>
    </ligand>
</feature>
<sequence>MFENLSDKIQRAFKNLTGKGKISEENIQEALKEIRLALLEADVNFKVVKKFVNEVKAEALGQEVQEGLDPGQHMVKVVHEKLIDILGGRTPEVKLKGTAPHVIMMVGLQGSGKTTSSGKLARMLTEEGYSPYLVPCDVYRPAAIQQLMTVAEQVNVPVFDSTENPKPMEIAKRSMKEARNAGRDVVIIDTAGRLHIDEALMDELKDLKAFLEPSEILFVADAMTGQDAVQSARAFHEALDITGVVLTKMDGDARGGAALSIKKVTERPIKFIGTGEKLDAFERFHPDRMASRILGMGDVLSLIEQVQKKVDQDEAQKLQEKMLKNQFTLEDFGKSLTQIGKMGDLGSLMGLIPGMGRMKDQIDSQAESKQMRRMQAIINSMTADERRNHAILNQSRKIRIAKGSGVTVNEINTMLNQFMQMRKMMGMMSKPGKLGKLTQMFNRAGFGDFANSVIPGMARGGMPADIDEEELKKIVEEHDGKVPPEVLKQLGIRPTGPARQAATSRPKKDRKKQKAKRKQGRKRR</sequence>
<dbReference type="Pfam" id="PF02881">
    <property type="entry name" value="SRP54_N"/>
    <property type="match status" value="1"/>
</dbReference>
<evidence type="ECO:0000256" key="7">
    <source>
        <dbReference type="ARBA" id="ARBA00023274"/>
    </source>
</evidence>
<keyword evidence="6 9" id="KW-0733">Signal recognition particle</keyword>
<keyword evidence="5 9" id="KW-0342">GTP-binding</keyword>
<feature type="region of interest" description="Disordered" evidence="10">
    <location>
        <begin position="477"/>
        <end position="524"/>
    </location>
</feature>
<evidence type="ECO:0000256" key="2">
    <source>
        <dbReference type="ARBA" id="ARBA00022741"/>
    </source>
</evidence>
<dbReference type="InterPro" id="IPR000897">
    <property type="entry name" value="SRP54_GTPase_dom"/>
</dbReference>
<dbReference type="InterPro" id="IPR022941">
    <property type="entry name" value="SRP54"/>
</dbReference>
<dbReference type="PANTHER" id="PTHR11564">
    <property type="entry name" value="SIGNAL RECOGNITION PARTICLE 54K PROTEIN SRP54"/>
    <property type="match status" value="1"/>
</dbReference>
<dbReference type="InterPro" id="IPR004125">
    <property type="entry name" value="Signal_recog_particle_SRP54_M"/>
</dbReference>
<dbReference type="PROSITE" id="PS00300">
    <property type="entry name" value="SRP54"/>
    <property type="match status" value="1"/>
</dbReference>
<comment type="subcellular location">
    <subcellularLocation>
        <location evidence="9">Cytoplasm</location>
    </subcellularLocation>
    <text evidence="9">The SRP-RNC complex is targeted to the cytoplasmic membrane.</text>
</comment>
<dbReference type="GO" id="GO:0006614">
    <property type="term" value="P:SRP-dependent cotranslational protein targeting to membrane"/>
    <property type="evidence" value="ECO:0007669"/>
    <property type="project" value="InterPro"/>
</dbReference>
<keyword evidence="9" id="KW-0963">Cytoplasm</keyword>
<comment type="catalytic activity">
    <reaction evidence="8 9">
        <text>GTP + H2O = GDP + phosphate + H(+)</text>
        <dbReference type="Rhea" id="RHEA:19669"/>
        <dbReference type="ChEBI" id="CHEBI:15377"/>
        <dbReference type="ChEBI" id="CHEBI:15378"/>
        <dbReference type="ChEBI" id="CHEBI:37565"/>
        <dbReference type="ChEBI" id="CHEBI:43474"/>
        <dbReference type="ChEBI" id="CHEBI:58189"/>
        <dbReference type="EC" id="3.6.5.4"/>
    </reaction>
</comment>
<evidence type="ECO:0000256" key="3">
    <source>
        <dbReference type="ARBA" id="ARBA00022801"/>
    </source>
</evidence>
<keyword evidence="13" id="KW-1185">Reference proteome</keyword>
<evidence type="ECO:0000256" key="1">
    <source>
        <dbReference type="ARBA" id="ARBA00005450"/>
    </source>
</evidence>
<keyword evidence="3 9" id="KW-0378">Hydrolase</keyword>
<evidence type="ECO:0000256" key="5">
    <source>
        <dbReference type="ARBA" id="ARBA00023134"/>
    </source>
</evidence>
<feature type="binding site" evidence="9">
    <location>
        <begin position="189"/>
        <end position="193"/>
    </location>
    <ligand>
        <name>GTP</name>
        <dbReference type="ChEBI" id="CHEBI:37565"/>
    </ligand>
</feature>
<dbReference type="Gene3D" id="1.10.260.30">
    <property type="entry name" value="Signal recognition particle, SRP54 subunit, M-domain"/>
    <property type="match status" value="1"/>
</dbReference>
<feature type="binding site" evidence="9">
    <location>
        <begin position="107"/>
        <end position="114"/>
    </location>
    <ligand>
        <name>GTP</name>
        <dbReference type="ChEBI" id="CHEBI:37565"/>
    </ligand>
</feature>
<dbReference type="Gene3D" id="1.20.120.140">
    <property type="entry name" value="Signal recognition particle SRP54, nucleotide-binding domain"/>
    <property type="match status" value="1"/>
</dbReference>
<comment type="function">
    <text evidence="9">Involved in targeting and insertion of nascent membrane proteins into the cytoplasmic membrane. Binds to the hydrophobic signal sequence of the ribosome-nascent chain (RNC) as it emerges from the ribosomes. The SRP-RNC complex is then targeted to the cytoplasmic membrane where it interacts with the SRP receptor FtsY.</text>
</comment>
<dbReference type="InterPro" id="IPR013822">
    <property type="entry name" value="Signal_recog_particl_SRP54_hlx"/>
</dbReference>
<dbReference type="Gene3D" id="3.40.50.300">
    <property type="entry name" value="P-loop containing nucleotide triphosphate hydrolases"/>
    <property type="match status" value="1"/>
</dbReference>
<dbReference type="InterPro" id="IPR036891">
    <property type="entry name" value="Signal_recog_part_SRP54_M_sf"/>
</dbReference>
<dbReference type="InterPro" id="IPR027417">
    <property type="entry name" value="P-loop_NTPase"/>
</dbReference>
<evidence type="ECO:0000256" key="4">
    <source>
        <dbReference type="ARBA" id="ARBA00022884"/>
    </source>
</evidence>
<dbReference type="EC" id="3.6.5.4" evidence="9"/>
<evidence type="ECO:0000256" key="9">
    <source>
        <dbReference type="HAMAP-Rule" id="MF_00306"/>
    </source>
</evidence>
<dbReference type="HAMAP" id="MF_00306">
    <property type="entry name" value="SRP54"/>
    <property type="match status" value="1"/>
</dbReference>
<dbReference type="EMBL" id="CP071793">
    <property type="protein sequence ID" value="QTD52580.1"/>
    <property type="molecule type" value="Genomic_DNA"/>
</dbReference>
<dbReference type="Pfam" id="PF00448">
    <property type="entry name" value="SRP54"/>
    <property type="match status" value="1"/>
</dbReference>
<dbReference type="FunFam" id="3.40.50.300:FF:000022">
    <property type="entry name" value="Signal recognition particle 54 kDa subunit"/>
    <property type="match status" value="1"/>
</dbReference>
<dbReference type="Proteomes" id="UP000663929">
    <property type="component" value="Chromosome"/>
</dbReference>
<feature type="domain" description="SRP54-type proteins GTP-binding" evidence="11">
    <location>
        <begin position="268"/>
        <end position="281"/>
    </location>
</feature>
<dbReference type="SMART" id="SM00963">
    <property type="entry name" value="SRP54_N"/>
    <property type="match status" value="1"/>
</dbReference>
<comment type="domain">
    <text evidence="9">Composed of three domains: the N-terminal N domain, which is responsible for interactions with the ribosome, the central G domain, which binds GTP, and the C-terminal M domain, which binds the RNA and the signal sequence of the RNC.</text>
</comment>
<dbReference type="GO" id="GO:0005525">
    <property type="term" value="F:GTP binding"/>
    <property type="evidence" value="ECO:0007669"/>
    <property type="project" value="UniProtKB-UniRule"/>
</dbReference>
<dbReference type="Pfam" id="PF02978">
    <property type="entry name" value="SRP_SPB"/>
    <property type="match status" value="1"/>
</dbReference>
<feature type="compositionally biased region" description="Basic residues" evidence="10">
    <location>
        <begin position="505"/>
        <end position="524"/>
    </location>
</feature>
<accession>A0A8A4TSQ9</accession>
<dbReference type="SMART" id="SM00382">
    <property type="entry name" value="AAA"/>
    <property type="match status" value="1"/>
</dbReference>
<dbReference type="SUPFAM" id="SSF47446">
    <property type="entry name" value="Signal peptide-binding domain"/>
    <property type="match status" value="1"/>
</dbReference>
<keyword evidence="2 9" id="KW-0547">Nucleotide-binding</keyword>
<gene>
    <name evidence="9 12" type="primary">ffh</name>
    <name evidence="12" type="ORF">J3U87_08910</name>
</gene>
<dbReference type="GO" id="GO:0048500">
    <property type="term" value="C:signal recognition particle"/>
    <property type="evidence" value="ECO:0007669"/>
    <property type="project" value="UniProtKB-UniRule"/>
</dbReference>
<evidence type="ECO:0000256" key="8">
    <source>
        <dbReference type="ARBA" id="ARBA00048027"/>
    </source>
</evidence>
<dbReference type="PANTHER" id="PTHR11564:SF5">
    <property type="entry name" value="SIGNAL RECOGNITION PARTICLE SUBUNIT SRP54"/>
    <property type="match status" value="1"/>
</dbReference>
<dbReference type="KEGG" id="scor:J3U87_08910"/>
<evidence type="ECO:0000313" key="13">
    <source>
        <dbReference type="Proteomes" id="UP000663929"/>
    </source>
</evidence>
<dbReference type="SMART" id="SM00962">
    <property type="entry name" value="SRP54"/>
    <property type="match status" value="1"/>
</dbReference>
<dbReference type="AlphaFoldDB" id="A0A8A4TSQ9"/>
<proteinExistence type="inferred from homology"/>
<keyword evidence="7 9" id="KW-0687">Ribonucleoprotein</keyword>
<evidence type="ECO:0000256" key="6">
    <source>
        <dbReference type="ARBA" id="ARBA00023135"/>
    </source>
</evidence>
<dbReference type="GO" id="GO:0008312">
    <property type="term" value="F:7S RNA binding"/>
    <property type="evidence" value="ECO:0007669"/>
    <property type="project" value="InterPro"/>
</dbReference>
<dbReference type="CDD" id="cd18539">
    <property type="entry name" value="SRP_G"/>
    <property type="match status" value="1"/>
</dbReference>
<name>A0A8A4TSQ9_SULCO</name>
<organism evidence="12 13">
    <name type="scientific">Sulfidibacter corallicola</name>
    <dbReference type="NCBI Taxonomy" id="2818388"/>
    <lineage>
        <taxon>Bacteria</taxon>
        <taxon>Pseudomonadati</taxon>
        <taxon>Acidobacteriota</taxon>
        <taxon>Holophagae</taxon>
        <taxon>Acanthopleuribacterales</taxon>
        <taxon>Acanthopleuribacteraceae</taxon>
        <taxon>Sulfidibacter</taxon>
    </lineage>
</organism>
<comment type="similarity">
    <text evidence="1 9">Belongs to the GTP-binding SRP family. SRP54 subfamily.</text>
</comment>
<dbReference type="InterPro" id="IPR042101">
    <property type="entry name" value="SRP54_N_sf"/>
</dbReference>
<dbReference type="GO" id="GO:0003924">
    <property type="term" value="F:GTPase activity"/>
    <property type="evidence" value="ECO:0007669"/>
    <property type="project" value="UniProtKB-UniRule"/>
</dbReference>
<dbReference type="SUPFAM" id="SSF52540">
    <property type="entry name" value="P-loop containing nucleoside triphosphate hydrolases"/>
    <property type="match status" value="1"/>
</dbReference>
<reference evidence="12" key="1">
    <citation type="submission" date="2021-03" db="EMBL/GenBank/DDBJ databases">
        <title>Acanthopleuribacteraceae sp. M133.</title>
        <authorList>
            <person name="Wang G."/>
        </authorList>
    </citation>
    <scope>NUCLEOTIDE SEQUENCE</scope>
    <source>
        <strain evidence="12">M133</strain>
    </source>
</reference>
<dbReference type="InterPro" id="IPR003593">
    <property type="entry name" value="AAA+_ATPase"/>
</dbReference>
<dbReference type="InterPro" id="IPR004780">
    <property type="entry name" value="SRP"/>
</dbReference>
<evidence type="ECO:0000259" key="11">
    <source>
        <dbReference type="PROSITE" id="PS00300"/>
    </source>
</evidence>
<comment type="subunit">
    <text evidence="9">Part of the signal recognition particle protein translocation system, which is composed of SRP and FtsY.</text>
</comment>
<keyword evidence="4 9" id="KW-0694">RNA-binding</keyword>
<dbReference type="NCBIfam" id="TIGR00959">
    <property type="entry name" value="ffh"/>
    <property type="match status" value="1"/>
</dbReference>
<evidence type="ECO:0000256" key="10">
    <source>
        <dbReference type="SAM" id="MobiDB-lite"/>
    </source>
</evidence>
<protein>
    <recommendedName>
        <fullName evidence="9">Signal recognition particle protein</fullName>
        <ecNumber evidence="9">3.6.5.4</ecNumber>
    </recommendedName>
    <alternativeName>
        <fullName evidence="9">Fifty-four homolog</fullName>
    </alternativeName>
</protein>
<evidence type="ECO:0000313" key="12">
    <source>
        <dbReference type="EMBL" id="QTD52580.1"/>
    </source>
</evidence>
<dbReference type="RefSeq" id="WP_237382686.1">
    <property type="nucleotide sequence ID" value="NZ_CP071793.1"/>
</dbReference>